<dbReference type="GO" id="GO:0051082">
    <property type="term" value="F:unfolded protein binding"/>
    <property type="evidence" value="ECO:0007669"/>
    <property type="project" value="InterPro"/>
</dbReference>
<dbReference type="Gene3D" id="1.10.287.480">
    <property type="entry name" value="helix hairpin bin"/>
    <property type="match status" value="1"/>
</dbReference>
<dbReference type="InterPro" id="IPR016153">
    <property type="entry name" value="Heat_shock_Hsp33_N"/>
</dbReference>
<evidence type="ECO:0000256" key="1">
    <source>
        <dbReference type="ARBA" id="ARBA00022490"/>
    </source>
</evidence>
<proteinExistence type="predicted"/>
<dbReference type="EMBL" id="AE013598">
    <property type="protein sequence ID" value="AAW75061.1"/>
    <property type="molecule type" value="Genomic_DNA"/>
</dbReference>
<dbReference type="GO" id="GO:0042026">
    <property type="term" value="P:protein refolding"/>
    <property type="evidence" value="ECO:0007669"/>
    <property type="project" value="TreeGrafter"/>
</dbReference>
<dbReference type="InterPro" id="IPR016154">
    <property type="entry name" value="Heat_shock_Hsp33_C"/>
</dbReference>
<dbReference type="InterPro" id="IPR000397">
    <property type="entry name" value="Heat_shock_Hsp33"/>
</dbReference>
<evidence type="ECO:0000256" key="3">
    <source>
        <dbReference type="ARBA" id="ARBA00023157"/>
    </source>
</evidence>
<dbReference type="GO" id="GO:0044183">
    <property type="term" value="F:protein folding chaperone"/>
    <property type="evidence" value="ECO:0007669"/>
    <property type="project" value="TreeGrafter"/>
</dbReference>
<dbReference type="AlphaFoldDB" id="Q5H1W0"/>
<dbReference type="PANTHER" id="PTHR30111:SF1">
    <property type="entry name" value="33 KDA CHAPERONIN"/>
    <property type="match status" value="1"/>
</dbReference>
<evidence type="ECO:0000313" key="6">
    <source>
        <dbReference type="EMBL" id="AAW75061.1"/>
    </source>
</evidence>
<dbReference type="GO" id="GO:0005737">
    <property type="term" value="C:cytoplasm"/>
    <property type="evidence" value="ECO:0007669"/>
    <property type="project" value="InterPro"/>
</dbReference>
<dbReference type="SUPFAM" id="SSF118352">
    <property type="entry name" value="HSP33 redox switch-like"/>
    <property type="match status" value="1"/>
</dbReference>
<dbReference type="Gene3D" id="3.90.1280.10">
    <property type="entry name" value="HSP33 redox switch-like"/>
    <property type="match status" value="1"/>
</dbReference>
<keyword evidence="5" id="KW-0676">Redox-active center</keyword>
<dbReference type="KEGG" id="xoo:XOO1807"/>
<keyword evidence="2" id="KW-0862">Zinc</keyword>
<evidence type="ECO:0000256" key="2">
    <source>
        <dbReference type="ARBA" id="ARBA00022833"/>
    </source>
</evidence>
<name>Q5H1W0_XANOR</name>
<dbReference type="Proteomes" id="UP000006735">
    <property type="component" value="Chromosome"/>
</dbReference>
<evidence type="ECO:0000256" key="5">
    <source>
        <dbReference type="ARBA" id="ARBA00023284"/>
    </source>
</evidence>
<dbReference type="SUPFAM" id="SSF64397">
    <property type="entry name" value="Hsp33 domain"/>
    <property type="match status" value="1"/>
</dbReference>
<keyword evidence="1" id="KW-0963">Cytoplasm</keyword>
<dbReference type="HOGENOM" id="CLU_054493_0_0_6"/>
<dbReference type="Pfam" id="PF01430">
    <property type="entry name" value="HSP33"/>
    <property type="match status" value="1"/>
</dbReference>
<keyword evidence="6" id="KW-0346">Stress response</keyword>
<accession>Q5H1W0</accession>
<evidence type="ECO:0000313" key="7">
    <source>
        <dbReference type="Proteomes" id="UP000006735"/>
    </source>
</evidence>
<dbReference type="PANTHER" id="PTHR30111">
    <property type="entry name" value="33 KDA CHAPERONIN"/>
    <property type="match status" value="1"/>
</dbReference>
<keyword evidence="4" id="KW-0143">Chaperone</keyword>
<dbReference type="InterPro" id="IPR023212">
    <property type="entry name" value="Hsp33_helix_hairpin_bin_dom_sf"/>
</dbReference>
<sequence>MPPRPSADSACAAVAQLACHPIHPSPLFAKTFNPDACCIIRQHASLTSDVSMTDHDQLSRFLLPAAGVRGVHVRLTKAWDDIQGAAEYPPAARQLLGEAAVAAALFTGHSKVHGRLSLQLRGNDTLRTLFAECTAAGTLRGIVQLADGVDAPTDLRELGDAALLAITIENPGLDPREPQRYQSLVGMQAPDLAEAFETYFQQSEQLPTRLLLAAGPDQAAGLLLQKLPGDEGDNDGWTRIGALFDTLGAPELLSVAGQDLLHRLFHEEEPQLLGSKPLSFGCSCSRERVASMLQSLGEEEARAAAETTGEVEVRCEFCGREYHFPLTALDVLFSAAQPSREAPERLQ</sequence>
<keyword evidence="7" id="KW-1185">Reference proteome</keyword>
<reference evidence="6 7" key="1">
    <citation type="journal article" date="2005" name="Nucleic Acids Res.">
        <title>The genome sequence of Xanthomonas oryzae pathovar oryzae KACC10331, the bacterial blight pathogen of rice.</title>
        <authorList>
            <person name="Lee B.M."/>
            <person name="Park Y.J."/>
            <person name="Park D.S."/>
            <person name="Kang H.W."/>
            <person name="Kim J.G."/>
            <person name="Song E.S."/>
            <person name="Park I.C."/>
            <person name="Yoon U.H."/>
            <person name="Hahn J.H."/>
            <person name="Koo B.S."/>
            <person name="Lee G.B."/>
            <person name="Kim H."/>
            <person name="Park H.S."/>
            <person name="Yoon K.O."/>
            <person name="Kim J.H."/>
            <person name="Jung C.H."/>
            <person name="Koh N.H."/>
            <person name="Seo J.S."/>
            <person name="Go S.J."/>
        </authorList>
    </citation>
    <scope>NUCLEOTIDE SEQUENCE [LARGE SCALE GENOMIC DNA]</scope>
    <source>
        <strain evidence="7">KACC10331 / KXO85</strain>
    </source>
</reference>
<gene>
    <name evidence="6" type="ordered locus">XOO1807</name>
</gene>
<dbReference type="STRING" id="291331.XOO1807"/>
<dbReference type="PIRSF" id="PIRSF005261">
    <property type="entry name" value="Heat_shock_Hsp33"/>
    <property type="match status" value="1"/>
</dbReference>
<evidence type="ECO:0000256" key="4">
    <source>
        <dbReference type="ARBA" id="ARBA00023186"/>
    </source>
</evidence>
<keyword evidence="3" id="KW-1015">Disulfide bond</keyword>
<dbReference type="CDD" id="cd00498">
    <property type="entry name" value="Hsp33"/>
    <property type="match status" value="1"/>
</dbReference>
<organism evidence="6 7">
    <name type="scientific">Xanthomonas oryzae pv. oryzae (strain KACC10331 / KXO85)</name>
    <dbReference type="NCBI Taxonomy" id="291331"/>
    <lineage>
        <taxon>Bacteria</taxon>
        <taxon>Pseudomonadati</taxon>
        <taxon>Pseudomonadota</taxon>
        <taxon>Gammaproteobacteria</taxon>
        <taxon>Lysobacterales</taxon>
        <taxon>Lysobacteraceae</taxon>
        <taxon>Xanthomonas</taxon>
    </lineage>
</organism>
<protein>
    <submittedName>
        <fullName evidence="6">Heat shock protein</fullName>
    </submittedName>
</protein>
<dbReference type="Gene3D" id="3.55.30.10">
    <property type="entry name" value="Hsp33 domain"/>
    <property type="match status" value="1"/>
</dbReference>